<protein>
    <submittedName>
        <fullName evidence="1">Uncharacterized protein</fullName>
    </submittedName>
</protein>
<name>A0ABS0YEF8_9BACT</name>
<dbReference type="EMBL" id="JAEMHL010000004">
    <property type="protein sequence ID" value="MBJ6750687.1"/>
    <property type="molecule type" value="Genomic_DNA"/>
</dbReference>
<keyword evidence="2" id="KW-1185">Reference proteome</keyword>
<dbReference type="Proteomes" id="UP000614714">
    <property type="component" value="Unassembled WGS sequence"/>
</dbReference>
<sequence length="97" mass="10742">MEKNGGERILRTEDVTRVVMEVPKGHRHLRTTLQLGDGSSITLQEATVAAIVRAYVTVKTDPLRDELVLEGQKLTSRKAGYAEWQLLDVPQVTKASA</sequence>
<organism evidence="1 2">
    <name type="scientific">Geomonas anaerohicana</name>
    <dbReference type="NCBI Taxonomy" id="2798583"/>
    <lineage>
        <taxon>Bacteria</taxon>
        <taxon>Pseudomonadati</taxon>
        <taxon>Thermodesulfobacteriota</taxon>
        <taxon>Desulfuromonadia</taxon>
        <taxon>Geobacterales</taxon>
        <taxon>Geobacteraceae</taxon>
        <taxon>Geomonas</taxon>
    </lineage>
</organism>
<comment type="caution">
    <text evidence="1">The sequence shown here is derived from an EMBL/GenBank/DDBJ whole genome shotgun (WGS) entry which is preliminary data.</text>
</comment>
<gene>
    <name evidence="1" type="ORF">JFN91_10710</name>
</gene>
<evidence type="ECO:0000313" key="2">
    <source>
        <dbReference type="Proteomes" id="UP000614714"/>
    </source>
</evidence>
<dbReference type="RefSeq" id="WP_199389192.1">
    <property type="nucleotide sequence ID" value="NZ_JAEMHL010000004.1"/>
</dbReference>
<reference evidence="1 2" key="1">
    <citation type="submission" date="2020-12" db="EMBL/GenBank/DDBJ databases">
        <title>Geomonas sp. Red421, isolated from paddy soil.</title>
        <authorList>
            <person name="Xu Z."/>
            <person name="Zhang Z."/>
            <person name="Masuda Y."/>
            <person name="Itoh H."/>
            <person name="Senoo K."/>
        </authorList>
    </citation>
    <scope>NUCLEOTIDE SEQUENCE [LARGE SCALE GENOMIC DNA]</scope>
    <source>
        <strain evidence="1 2">Red421</strain>
    </source>
</reference>
<proteinExistence type="predicted"/>
<accession>A0ABS0YEF8</accession>
<evidence type="ECO:0000313" key="1">
    <source>
        <dbReference type="EMBL" id="MBJ6750687.1"/>
    </source>
</evidence>